<dbReference type="Proteomes" id="UP000004095">
    <property type="component" value="Unassembled WGS sequence"/>
</dbReference>
<sequence>MKILPKLFLVSSLFIFMIMAVPASAQSKKKIGEECTKDADCKTGKSVMVTVKGRRKRICADCSQSSLDSYTRKVTTFCKSFDAAWTPAKSPEYQRALAKDGRVQVKVYDLIADKAKKCKKAREDREKACFGGGDADHIRAINHVKGSISRIVKHKYTQIKDKRVFYCSVSNYNSKLTRFKDKCKLRFQDIKRDLTIMKKDYDSGKKVNCSKIQRYESDCEKCYEKAKELLSYGFSGSTSKMPDDYLKTLKKAEKNFRQAKDLHSKVKGKSLCN</sequence>
<gene>
    <name evidence="2" type="ORF">M23134_00547</name>
</gene>
<evidence type="ECO:0000256" key="1">
    <source>
        <dbReference type="SAM" id="SignalP"/>
    </source>
</evidence>
<evidence type="ECO:0000313" key="3">
    <source>
        <dbReference type="Proteomes" id="UP000004095"/>
    </source>
</evidence>
<reference evidence="2 3" key="1">
    <citation type="submission" date="2007-01" db="EMBL/GenBank/DDBJ databases">
        <authorList>
            <person name="Haygood M."/>
            <person name="Podell S."/>
            <person name="Anderson C."/>
            <person name="Hopkinson B."/>
            <person name="Roe K."/>
            <person name="Barbeau K."/>
            <person name="Gaasterland T."/>
            <person name="Ferriera S."/>
            <person name="Johnson J."/>
            <person name="Kravitz S."/>
            <person name="Beeson K."/>
            <person name="Sutton G."/>
            <person name="Rogers Y.-H."/>
            <person name="Friedman R."/>
            <person name="Frazier M."/>
            <person name="Venter J.C."/>
        </authorList>
    </citation>
    <scope>NUCLEOTIDE SEQUENCE [LARGE SCALE GENOMIC DNA]</scope>
    <source>
        <strain evidence="2 3">ATCC 23134</strain>
    </source>
</reference>
<name>A1ZJC7_MICM2</name>
<feature type="chain" id="PRO_5002642232" description="Lipoprotein" evidence="1">
    <location>
        <begin position="26"/>
        <end position="273"/>
    </location>
</feature>
<keyword evidence="1" id="KW-0732">Signal</keyword>
<protein>
    <recommendedName>
        <fullName evidence="4">Lipoprotein</fullName>
    </recommendedName>
</protein>
<keyword evidence="3" id="KW-1185">Reference proteome</keyword>
<dbReference type="EMBL" id="AAWS01000010">
    <property type="protein sequence ID" value="EAY29663.1"/>
    <property type="molecule type" value="Genomic_DNA"/>
</dbReference>
<dbReference type="RefSeq" id="WP_002696152.1">
    <property type="nucleotide sequence ID" value="NZ_AAWS01000010.1"/>
</dbReference>
<dbReference type="AlphaFoldDB" id="A1ZJC7"/>
<evidence type="ECO:0000313" key="2">
    <source>
        <dbReference type="EMBL" id="EAY29663.1"/>
    </source>
</evidence>
<feature type="signal peptide" evidence="1">
    <location>
        <begin position="1"/>
        <end position="25"/>
    </location>
</feature>
<comment type="caution">
    <text evidence="2">The sequence shown here is derived from an EMBL/GenBank/DDBJ whole genome shotgun (WGS) entry which is preliminary data.</text>
</comment>
<organism evidence="2 3">
    <name type="scientific">Microscilla marina ATCC 23134</name>
    <dbReference type="NCBI Taxonomy" id="313606"/>
    <lineage>
        <taxon>Bacteria</taxon>
        <taxon>Pseudomonadati</taxon>
        <taxon>Bacteroidota</taxon>
        <taxon>Cytophagia</taxon>
        <taxon>Cytophagales</taxon>
        <taxon>Microscillaceae</taxon>
        <taxon>Microscilla</taxon>
    </lineage>
</organism>
<evidence type="ECO:0008006" key="4">
    <source>
        <dbReference type="Google" id="ProtNLM"/>
    </source>
</evidence>
<accession>A1ZJC7</accession>
<proteinExistence type="predicted"/>